<protein>
    <submittedName>
        <fullName evidence="3">Dual specificity protein phosphatase 23-like</fullName>
    </submittedName>
</protein>
<dbReference type="Gene3D" id="3.90.190.10">
    <property type="entry name" value="Protein tyrosine phosphatase superfamily"/>
    <property type="match status" value="1"/>
</dbReference>
<name>A0ABM1NE43_NICVS</name>
<dbReference type="RefSeq" id="XP_017785093.1">
    <property type="nucleotide sequence ID" value="XM_017929604.1"/>
</dbReference>
<feature type="domain" description="Tyrosine specific protein phosphatases" evidence="1">
    <location>
        <begin position="1"/>
        <end position="44"/>
    </location>
</feature>
<dbReference type="PROSITE" id="PS50056">
    <property type="entry name" value="TYR_PHOSPHATASE_2"/>
    <property type="match status" value="1"/>
</dbReference>
<dbReference type="PANTHER" id="PTHR23339">
    <property type="entry name" value="TYROSINE SPECIFIC PROTEIN PHOSPHATASE AND DUAL SPECIFICITY PROTEIN PHOSPHATASE"/>
    <property type="match status" value="1"/>
</dbReference>
<evidence type="ECO:0000313" key="3">
    <source>
        <dbReference type="RefSeq" id="XP_017785093.1"/>
    </source>
</evidence>
<dbReference type="InterPro" id="IPR000387">
    <property type="entry name" value="Tyr_Pase_dom"/>
</dbReference>
<dbReference type="InterPro" id="IPR029021">
    <property type="entry name" value="Prot-tyrosine_phosphatase-like"/>
</dbReference>
<dbReference type="Proteomes" id="UP000695000">
    <property type="component" value="Unplaced"/>
</dbReference>
<sequence length="74" mass="8509">MGRGRSGVMAACYLVRFKDMTPERAVSEIRLIRPNSIETPEQERSIIRYFDCLRGTASAQIQAIEDDTERFNKL</sequence>
<evidence type="ECO:0000259" key="1">
    <source>
        <dbReference type="PROSITE" id="PS50056"/>
    </source>
</evidence>
<evidence type="ECO:0000313" key="2">
    <source>
        <dbReference type="Proteomes" id="UP000695000"/>
    </source>
</evidence>
<organism evidence="2 3">
    <name type="scientific">Nicrophorus vespilloides</name>
    <name type="common">Boreal carrion beetle</name>
    <dbReference type="NCBI Taxonomy" id="110193"/>
    <lineage>
        <taxon>Eukaryota</taxon>
        <taxon>Metazoa</taxon>
        <taxon>Ecdysozoa</taxon>
        <taxon>Arthropoda</taxon>
        <taxon>Hexapoda</taxon>
        <taxon>Insecta</taxon>
        <taxon>Pterygota</taxon>
        <taxon>Neoptera</taxon>
        <taxon>Endopterygota</taxon>
        <taxon>Coleoptera</taxon>
        <taxon>Polyphaga</taxon>
        <taxon>Staphyliniformia</taxon>
        <taxon>Silphidae</taxon>
        <taxon>Nicrophorinae</taxon>
        <taxon>Nicrophorus</taxon>
    </lineage>
</organism>
<reference evidence="3" key="1">
    <citation type="submission" date="2025-08" db="UniProtKB">
        <authorList>
            <consortium name="RefSeq"/>
        </authorList>
    </citation>
    <scope>IDENTIFICATION</scope>
    <source>
        <tissue evidence="3">Whole Larva</tissue>
    </source>
</reference>
<dbReference type="GeneID" id="108568484"/>
<dbReference type="SUPFAM" id="SSF52799">
    <property type="entry name" value="(Phosphotyrosine protein) phosphatases II"/>
    <property type="match status" value="1"/>
</dbReference>
<keyword evidence="2" id="KW-1185">Reference proteome</keyword>
<gene>
    <name evidence="3" type="primary">LOC108568484</name>
</gene>
<dbReference type="InterPro" id="IPR050561">
    <property type="entry name" value="PTP"/>
</dbReference>
<proteinExistence type="predicted"/>
<accession>A0ABM1NE43</accession>